<dbReference type="AlphaFoldDB" id="A0A100XD04"/>
<evidence type="ECO:0000313" key="2">
    <source>
        <dbReference type="Proteomes" id="UP000069654"/>
    </source>
</evidence>
<gene>
    <name evidence="1" type="ORF">RMCT_1326</name>
</gene>
<organism evidence="1 2">
    <name type="scientific">Mycolicibacterium thermoresistibile</name>
    <name type="common">Mycobacterium thermoresistibile</name>
    <dbReference type="NCBI Taxonomy" id="1797"/>
    <lineage>
        <taxon>Bacteria</taxon>
        <taxon>Bacillati</taxon>
        <taxon>Actinomycetota</taxon>
        <taxon>Actinomycetes</taxon>
        <taxon>Mycobacteriales</taxon>
        <taxon>Mycobacteriaceae</taxon>
        <taxon>Mycolicibacterium</taxon>
    </lineage>
</organism>
<feature type="non-terminal residue" evidence="1">
    <location>
        <position position="25"/>
    </location>
</feature>
<accession>A0A100XD04</accession>
<sequence length="25" mass="2932">MGEAVEAGAQRTHVVRRIGHWYHDR</sequence>
<comment type="caution">
    <text evidence="1">The sequence shown here is derived from an EMBL/GenBank/DDBJ whole genome shotgun (WGS) entry which is preliminary data.</text>
</comment>
<name>A0A100XD04_MYCTH</name>
<dbReference type="EMBL" id="BCTB01000006">
    <property type="protein sequence ID" value="GAT14355.1"/>
    <property type="molecule type" value="Genomic_DNA"/>
</dbReference>
<protein>
    <submittedName>
        <fullName evidence="1">Uncharacterized protein</fullName>
    </submittedName>
</protein>
<dbReference type="STRING" id="1797.RMCT_1326"/>
<reference evidence="1 2" key="1">
    <citation type="journal article" date="2016" name="Genome Announc.">
        <title>Draft Genome Sequences of Five Rapidly Growing Mycobacterium Species, M. thermoresistibile, M. fortuitum subsp. acetamidolyticum, M. canariasense, M. brisbanense, and M. novocastrense.</title>
        <authorList>
            <person name="Katahira K."/>
            <person name="Ogura Y."/>
            <person name="Gotoh Y."/>
            <person name="Hayashi T."/>
        </authorList>
    </citation>
    <scope>NUCLEOTIDE SEQUENCE [LARGE SCALE GENOMIC DNA]</scope>
    <source>
        <strain evidence="1 2">JCM6362</strain>
    </source>
</reference>
<proteinExistence type="predicted"/>
<dbReference type="Proteomes" id="UP000069654">
    <property type="component" value="Unassembled WGS sequence"/>
</dbReference>
<reference evidence="2" key="2">
    <citation type="submission" date="2016-02" db="EMBL/GenBank/DDBJ databases">
        <title>Draft genome sequence of five rapidly growing Mycobacterium species.</title>
        <authorList>
            <person name="Katahira K."/>
            <person name="Gotou Y."/>
            <person name="Iida K."/>
            <person name="Ogura Y."/>
            <person name="Hayashi T."/>
        </authorList>
    </citation>
    <scope>NUCLEOTIDE SEQUENCE [LARGE SCALE GENOMIC DNA]</scope>
    <source>
        <strain evidence="2">JCM6362</strain>
    </source>
</reference>
<evidence type="ECO:0000313" key="1">
    <source>
        <dbReference type="EMBL" id="GAT14355.1"/>
    </source>
</evidence>